<comment type="caution">
    <text evidence="1">The sequence shown here is derived from an EMBL/GenBank/DDBJ whole genome shotgun (WGS) entry which is preliminary data.</text>
</comment>
<evidence type="ECO:0000313" key="2">
    <source>
        <dbReference type="Proteomes" id="UP001215280"/>
    </source>
</evidence>
<dbReference type="Proteomes" id="UP001215280">
    <property type="component" value="Unassembled WGS sequence"/>
</dbReference>
<accession>A0AAD7K878</accession>
<keyword evidence="2" id="KW-1185">Reference proteome</keyword>
<proteinExistence type="predicted"/>
<dbReference type="AlphaFoldDB" id="A0AAD7K878"/>
<reference evidence="1" key="1">
    <citation type="submission" date="2023-03" db="EMBL/GenBank/DDBJ databases">
        <title>Massive genome expansion in bonnet fungi (Mycena s.s.) driven by repeated elements and novel gene families across ecological guilds.</title>
        <authorList>
            <consortium name="Lawrence Berkeley National Laboratory"/>
            <person name="Harder C.B."/>
            <person name="Miyauchi S."/>
            <person name="Viragh M."/>
            <person name="Kuo A."/>
            <person name="Thoen E."/>
            <person name="Andreopoulos B."/>
            <person name="Lu D."/>
            <person name="Skrede I."/>
            <person name="Drula E."/>
            <person name="Henrissat B."/>
            <person name="Morin E."/>
            <person name="Kohler A."/>
            <person name="Barry K."/>
            <person name="LaButti K."/>
            <person name="Morin E."/>
            <person name="Salamov A."/>
            <person name="Lipzen A."/>
            <person name="Mereny Z."/>
            <person name="Hegedus B."/>
            <person name="Baldrian P."/>
            <person name="Stursova M."/>
            <person name="Weitz H."/>
            <person name="Taylor A."/>
            <person name="Grigoriev I.V."/>
            <person name="Nagy L.G."/>
            <person name="Martin F."/>
            <person name="Kauserud H."/>
        </authorList>
    </citation>
    <scope>NUCLEOTIDE SEQUENCE</scope>
    <source>
        <strain evidence="1">CBHHK188m</strain>
    </source>
</reference>
<sequence length="465" mass="52563">MSNPNLARSMISPAVRRRVAILVVSSLISCIYFSSPMWRTSTPGHVPDYEVPRYALGFSTVTLTVHAPMRTGTLDDRNLLLGRPTRSSFRDNLRPDSVYITSWPVQEFSNQVVAFTNLIYLALITERVAIIPSFAPFHSTGPASSNLAFGEVFDMTRLRNGIGKPLLEWYQVKHPESAVEDVLGCWNTGRAARPPAHLNLDISYTTAPQWTLIRSDDVEEQHHAAFWSLAILGFPNVDPEEIEDAGRSPVQGISLQPDQHLLCFDDLSLVSARNPWEYSQEMSPAWRFVGQHMHWSSRIQYIADSYTRKALGIVPTDPIPPYIAVYARFDNVSTWCDLPDEECFPPLFAYARRVQELKAEFLRTTGIEVERVIMTSDTRELGWWDAVRKRGWCGPDHSRTARRYGAGYPVLIDAVIQSGALGFVTADNSMTSVLASRRVSSWQGGVVKRVSWETKRRQKEKEDEL</sequence>
<dbReference type="CDD" id="cd11296">
    <property type="entry name" value="O-FucT_like"/>
    <property type="match status" value="1"/>
</dbReference>
<gene>
    <name evidence="1" type="ORF">DFH07DRAFT_794576</name>
</gene>
<dbReference type="EMBL" id="JARJLG010000006">
    <property type="protein sequence ID" value="KAJ7780311.1"/>
    <property type="molecule type" value="Genomic_DNA"/>
</dbReference>
<evidence type="ECO:0000313" key="1">
    <source>
        <dbReference type="EMBL" id="KAJ7780311.1"/>
    </source>
</evidence>
<organism evidence="1 2">
    <name type="scientific">Mycena maculata</name>
    <dbReference type="NCBI Taxonomy" id="230809"/>
    <lineage>
        <taxon>Eukaryota</taxon>
        <taxon>Fungi</taxon>
        <taxon>Dikarya</taxon>
        <taxon>Basidiomycota</taxon>
        <taxon>Agaricomycotina</taxon>
        <taxon>Agaricomycetes</taxon>
        <taxon>Agaricomycetidae</taxon>
        <taxon>Agaricales</taxon>
        <taxon>Marasmiineae</taxon>
        <taxon>Mycenaceae</taxon>
        <taxon>Mycena</taxon>
    </lineage>
</organism>
<protein>
    <submittedName>
        <fullName evidence="1">Uncharacterized protein</fullName>
    </submittedName>
</protein>
<name>A0AAD7K878_9AGAR</name>